<proteinExistence type="predicted"/>
<sequence length="116" mass="13022">MKAPNPQPAEYPACRKNCPPLHIFPPLARFVATRMSGWRCIGYPSAARPGVAGVYLHHAVAAEYLPMKRHLQYSPPEYPDVCSDLRYSFDFSCPIKNQTVVCQPGRGCEWSRVATQ</sequence>
<dbReference type="AlphaFoldDB" id="A0AAN4TPV0"/>
<organism evidence="1 2">
    <name type="scientific">Pseudomonas syringae pv. actinidiae</name>
    <dbReference type="NCBI Taxonomy" id="103796"/>
    <lineage>
        <taxon>Bacteria</taxon>
        <taxon>Pseudomonadati</taxon>
        <taxon>Pseudomonadota</taxon>
        <taxon>Gammaproteobacteria</taxon>
        <taxon>Pseudomonadales</taxon>
        <taxon>Pseudomonadaceae</taxon>
        <taxon>Pseudomonas</taxon>
        <taxon>Pseudomonas syringae</taxon>
    </lineage>
</organism>
<comment type="caution">
    <text evidence="1">The sequence shown here is derived from an EMBL/GenBank/DDBJ whole genome shotgun (WGS) entry which is preliminary data.</text>
</comment>
<evidence type="ECO:0000313" key="2">
    <source>
        <dbReference type="Proteomes" id="UP000248291"/>
    </source>
</evidence>
<dbReference type="Proteomes" id="UP000248291">
    <property type="component" value="Unassembled WGS sequence"/>
</dbReference>
<gene>
    <name evidence="1" type="ORF">KPSA3_07436</name>
</gene>
<reference evidence="1 2" key="1">
    <citation type="submission" date="2018-04" db="EMBL/GenBank/DDBJ databases">
        <title>Draft genome sequence of Pseudomonas syringae pv. actinidiae biovar 3 strains isolated from kiwifruit in Kagawa prefecture.</title>
        <authorList>
            <person name="Tabuchi M."/>
            <person name="Saito M."/>
            <person name="Fujiwara S."/>
            <person name="Sasa N."/>
            <person name="Akimitsu K."/>
            <person name="Gomi K."/>
            <person name="Konishi-Sugita S."/>
            <person name="Hamano K."/>
            <person name="Kataoka I."/>
        </authorList>
    </citation>
    <scope>NUCLEOTIDE SEQUENCE [LARGE SCALE GENOMIC DNA]</scope>
    <source>
        <strain evidence="1 2">MAFF212211</strain>
    </source>
</reference>
<protein>
    <submittedName>
        <fullName evidence="1">Fe-S-cluster-containing dehydrogenase component</fullName>
    </submittedName>
</protein>
<name>A0AAN4TPV0_PSESF</name>
<dbReference type="EMBL" id="BGKA01000289">
    <property type="protein sequence ID" value="GBH21390.1"/>
    <property type="molecule type" value="Genomic_DNA"/>
</dbReference>
<accession>A0AAN4TPV0</accession>
<evidence type="ECO:0000313" key="1">
    <source>
        <dbReference type="EMBL" id="GBH21390.1"/>
    </source>
</evidence>